<keyword evidence="5" id="KW-0998">Cell outer membrane</keyword>
<comment type="caution">
    <text evidence="8">The sequence shown here is derived from an EMBL/GenBank/DDBJ whole genome shotgun (WGS) entry which is preliminary data.</text>
</comment>
<evidence type="ECO:0000256" key="2">
    <source>
        <dbReference type="ARBA" id="ARBA00006275"/>
    </source>
</evidence>
<sequence>MALLLGGCTKQLNQVPQSTASQQAIFGSVQGLQLYANSFYDQTLPSMDNIYKTDANMSDFGATNSCPTYLQQGAYSSRNATGWSWGPLRNINYFIQGLATSPVDSADKANFMGLARFFRAYFYFGMVQRYGDVPWINKPLDPSDSALYGARSPRNLVMDSVVADLQFACGHLSLQTDPTSSQITKWVAYGFLSRVCLFEGTFEKYLDTMYHLGNAQAYLQLAVTSAKAVMDSSGFALYNGAGTATSYRQLFISNTPIAKEVMLAEVASQSLAVLNDANWFYTSSTYGNRFSFIRTFINTYLNIDGTPFTNISGHDTLPFLKETQNRDLRLSQTIRTPGYTRTLNGATVPAPPVFSYTYTGYQPIKWCLDDEYYDNGANNTNSICLMRYAEILLNYAEAKEELNPGSLTATDWTNTVGALRARAGITGGLTTLPTTVDPYMQAHYYSDITDPVLMEIRRERGIELALEGFRFYDLVRWGHAGLLTGGWNGFYVPALNQPMDLNGDGIPDVYFYQGTPPSNQVSTITYINVAPTANGVVNPQILANGTSGELHWLDNVPRSWSSYQTLYPIPYSELLLNPNLVQNPGWQ</sequence>
<name>A0A4R8DF57_9BACT</name>
<dbReference type="InterPro" id="IPR012944">
    <property type="entry name" value="SusD_RagB_dom"/>
</dbReference>
<organism evidence="8 9">
    <name type="scientific">Dinghuibacter silviterrae</name>
    <dbReference type="NCBI Taxonomy" id="1539049"/>
    <lineage>
        <taxon>Bacteria</taxon>
        <taxon>Pseudomonadati</taxon>
        <taxon>Bacteroidota</taxon>
        <taxon>Chitinophagia</taxon>
        <taxon>Chitinophagales</taxon>
        <taxon>Chitinophagaceae</taxon>
        <taxon>Dinghuibacter</taxon>
    </lineage>
</organism>
<dbReference type="InterPro" id="IPR033985">
    <property type="entry name" value="SusD-like_N"/>
</dbReference>
<evidence type="ECO:0000256" key="4">
    <source>
        <dbReference type="ARBA" id="ARBA00023136"/>
    </source>
</evidence>
<dbReference type="Proteomes" id="UP000294498">
    <property type="component" value="Unassembled WGS sequence"/>
</dbReference>
<dbReference type="GO" id="GO:0009279">
    <property type="term" value="C:cell outer membrane"/>
    <property type="evidence" value="ECO:0007669"/>
    <property type="project" value="UniProtKB-SubCell"/>
</dbReference>
<evidence type="ECO:0000256" key="3">
    <source>
        <dbReference type="ARBA" id="ARBA00022729"/>
    </source>
</evidence>
<feature type="domain" description="SusD-like N-terminal" evidence="7">
    <location>
        <begin position="78"/>
        <end position="197"/>
    </location>
</feature>
<protein>
    <submittedName>
        <fullName evidence="8">Putative outer membrane starch-binding protein</fullName>
    </submittedName>
</protein>
<proteinExistence type="inferred from homology"/>
<evidence type="ECO:0000259" key="7">
    <source>
        <dbReference type="Pfam" id="PF14322"/>
    </source>
</evidence>
<comment type="subcellular location">
    <subcellularLocation>
        <location evidence="1">Cell outer membrane</location>
    </subcellularLocation>
</comment>
<dbReference type="SUPFAM" id="SSF48452">
    <property type="entry name" value="TPR-like"/>
    <property type="match status" value="1"/>
</dbReference>
<evidence type="ECO:0000256" key="1">
    <source>
        <dbReference type="ARBA" id="ARBA00004442"/>
    </source>
</evidence>
<comment type="similarity">
    <text evidence="2">Belongs to the SusD family.</text>
</comment>
<gene>
    <name evidence="8" type="ORF">EDB95_3908</name>
</gene>
<dbReference type="Pfam" id="PF07980">
    <property type="entry name" value="SusD_RagB"/>
    <property type="match status" value="1"/>
</dbReference>
<keyword evidence="3" id="KW-0732">Signal</keyword>
<reference evidence="8 9" key="1">
    <citation type="submission" date="2019-03" db="EMBL/GenBank/DDBJ databases">
        <title>Genomic Encyclopedia of Type Strains, Phase IV (KMG-IV): sequencing the most valuable type-strain genomes for metagenomic binning, comparative biology and taxonomic classification.</title>
        <authorList>
            <person name="Goeker M."/>
        </authorList>
    </citation>
    <scope>NUCLEOTIDE SEQUENCE [LARGE SCALE GENOMIC DNA]</scope>
    <source>
        <strain evidence="8 9">DSM 100059</strain>
    </source>
</reference>
<feature type="domain" description="RagB/SusD" evidence="6">
    <location>
        <begin position="287"/>
        <end position="586"/>
    </location>
</feature>
<evidence type="ECO:0000313" key="9">
    <source>
        <dbReference type="Proteomes" id="UP000294498"/>
    </source>
</evidence>
<dbReference type="InterPro" id="IPR011990">
    <property type="entry name" value="TPR-like_helical_dom_sf"/>
</dbReference>
<keyword evidence="9" id="KW-1185">Reference proteome</keyword>
<dbReference type="Gene3D" id="1.25.40.390">
    <property type="match status" value="1"/>
</dbReference>
<keyword evidence="4" id="KW-0472">Membrane</keyword>
<evidence type="ECO:0000313" key="8">
    <source>
        <dbReference type="EMBL" id="TDW96085.1"/>
    </source>
</evidence>
<evidence type="ECO:0000259" key="6">
    <source>
        <dbReference type="Pfam" id="PF07980"/>
    </source>
</evidence>
<accession>A0A4R8DF57</accession>
<dbReference type="Pfam" id="PF14322">
    <property type="entry name" value="SusD-like_3"/>
    <property type="match status" value="1"/>
</dbReference>
<dbReference type="AlphaFoldDB" id="A0A4R8DF57"/>
<evidence type="ECO:0000256" key="5">
    <source>
        <dbReference type="ARBA" id="ARBA00023237"/>
    </source>
</evidence>
<dbReference type="EMBL" id="SODV01000002">
    <property type="protein sequence ID" value="TDW96085.1"/>
    <property type="molecule type" value="Genomic_DNA"/>
</dbReference>